<dbReference type="Gene3D" id="2.60.40.10">
    <property type="entry name" value="Immunoglobulins"/>
    <property type="match status" value="1"/>
</dbReference>
<dbReference type="EMBL" id="LAZR01000334">
    <property type="protein sequence ID" value="KKN73937.1"/>
    <property type="molecule type" value="Genomic_DNA"/>
</dbReference>
<reference evidence="2" key="1">
    <citation type="journal article" date="2015" name="Nature">
        <title>Complex archaea that bridge the gap between prokaryotes and eukaryotes.</title>
        <authorList>
            <person name="Spang A."/>
            <person name="Saw J.H."/>
            <person name="Jorgensen S.L."/>
            <person name="Zaremba-Niedzwiedzka K."/>
            <person name="Martijn J."/>
            <person name="Lind A.E."/>
            <person name="van Eijk R."/>
            <person name="Schleper C."/>
            <person name="Guy L."/>
            <person name="Ettema T.J."/>
        </authorList>
    </citation>
    <scope>NUCLEOTIDE SEQUENCE</scope>
</reference>
<gene>
    <name evidence="2" type="ORF">LCGC14_0395020</name>
</gene>
<dbReference type="PROSITE" id="PS50853">
    <property type="entry name" value="FN3"/>
    <property type="match status" value="1"/>
</dbReference>
<accession>A0A0F9TGB6</accession>
<dbReference type="CDD" id="cd00063">
    <property type="entry name" value="FN3"/>
    <property type="match status" value="1"/>
</dbReference>
<evidence type="ECO:0000259" key="1">
    <source>
        <dbReference type="PROSITE" id="PS50853"/>
    </source>
</evidence>
<proteinExistence type="predicted"/>
<dbReference type="SMART" id="SM00060">
    <property type="entry name" value="FN3"/>
    <property type="match status" value="1"/>
</dbReference>
<feature type="domain" description="Fibronectin type-III" evidence="1">
    <location>
        <begin position="6"/>
        <end position="96"/>
    </location>
</feature>
<dbReference type="InterPro" id="IPR036116">
    <property type="entry name" value="FN3_sf"/>
</dbReference>
<dbReference type="InterPro" id="IPR013783">
    <property type="entry name" value="Ig-like_fold"/>
</dbReference>
<comment type="caution">
    <text evidence="2">The sequence shown here is derived from an EMBL/GenBank/DDBJ whole genome shotgun (WGS) entry which is preliminary data.</text>
</comment>
<dbReference type="AlphaFoldDB" id="A0A0F9TGB6"/>
<dbReference type="SUPFAM" id="SSF49265">
    <property type="entry name" value="Fibronectin type III"/>
    <property type="match status" value="1"/>
</dbReference>
<name>A0A0F9TGB6_9ZZZZ</name>
<evidence type="ECO:0000313" key="2">
    <source>
        <dbReference type="EMBL" id="KKN73937.1"/>
    </source>
</evidence>
<organism evidence="2">
    <name type="scientific">marine sediment metagenome</name>
    <dbReference type="NCBI Taxonomy" id="412755"/>
    <lineage>
        <taxon>unclassified sequences</taxon>
        <taxon>metagenomes</taxon>
        <taxon>ecological metagenomes</taxon>
    </lineage>
</organism>
<protein>
    <recommendedName>
        <fullName evidence="1">Fibronectin type-III domain-containing protein</fullName>
    </recommendedName>
</protein>
<dbReference type="InterPro" id="IPR003961">
    <property type="entry name" value="FN3_dom"/>
</dbReference>
<sequence>MPAPATPANLSIDVTASNGFKLTWDDVASELGFRLYRSTDNFVADSSIVLKTGVGGLTAWDLGLVASTQYYYKVSAFNADGESSLSAAVNDTTLAQSLKQYWTGSVGPFDYDQNAIYKDEDEKVTGIRSTGNILAELVPSIDNHLVRRVDILTGGSINSPTIEDEDADTQVQCEESVDEDIIRFDADGNQIAQMDPSGFTLENGTNINEFSIDGLMAGDSDNAVPTEQAVRTYGESIEQFAYFMGGV</sequence>